<dbReference type="OrthoDB" id="5644024at2"/>
<reference evidence="1 2" key="1">
    <citation type="submission" date="2015-11" db="EMBL/GenBank/DDBJ databases">
        <title>Genomic analysis of 38 Legionella species identifies large and diverse effector repertoires.</title>
        <authorList>
            <person name="Burstein D."/>
            <person name="Amaro F."/>
            <person name="Zusman T."/>
            <person name="Lifshitz Z."/>
            <person name="Cohen O."/>
            <person name="Gilbert J.A."/>
            <person name="Pupko T."/>
            <person name="Shuman H.A."/>
            <person name="Segal G."/>
        </authorList>
    </citation>
    <scope>NUCLEOTIDE SEQUENCE [LARGE SCALE GENOMIC DNA]</scope>
    <source>
        <strain evidence="1 2">BL-540</strain>
    </source>
</reference>
<dbReference type="PATRIC" id="fig|456.5.peg.2734"/>
<keyword evidence="2" id="KW-1185">Reference proteome</keyword>
<organism evidence="1 2">
    <name type="scientific">Legionella jordanis</name>
    <dbReference type="NCBI Taxonomy" id="456"/>
    <lineage>
        <taxon>Bacteria</taxon>
        <taxon>Pseudomonadati</taxon>
        <taxon>Pseudomonadota</taxon>
        <taxon>Gammaproteobacteria</taxon>
        <taxon>Legionellales</taxon>
        <taxon>Legionellaceae</taxon>
        <taxon>Legionella</taxon>
    </lineage>
</organism>
<comment type="caution">
    <text evidence="1">The sequence shown here is derived from an EMBL/GenBank/DDBJ whole genome shotgun (WGS) entry which is preliminary data.</text>
</comment>
<dbReference type="EMBL" id="LNYJ01000011">
    <property type="protein sequence ID" value="KTD18240.1"/>
    <property type="molecule type" value="Genomic_DNA"/>
</dbReference>
<dbReference type="AlphaFoldDB" id="A0A0W0VDR2"/>
<dbReference type="RefSeq" id="WP_058471918.1">
    <property type="nucleotide sequence ID" value="NZ_CAAAIC010000010.1"/>
</dbReference>
<dbReference type="Proteomes" id="UP000055035">
    <property type="component" value="Unassembled WGS sequence"/>
</dbReference>
<evidence type="ECO:0000313" key="2">
    <source>
        <dbReference type="Proteomes" id="UP000055035"/>
    </source>
</evidence>
<proteinExistence type="predicted"/>
<accession>A0A0W0VDR2</accession>
<sequence length="202" mass="23824">MDIRTSFYWDAKSKSIHYLIYDFTENEFNLLVEPRQLDMNLNDFKNNVQKTVQEYFEQLISLNPQNIKIEYKILASGSPAQLFQKYRTTSDYSEIVKTIFETAVEEFNANVSINLQPQTKSLLTGKPLNQFKNILHRLGLINSMRKDAYKWHLWSILIHATNSTYNEKIRKQLWKPLIDSLNSSRGSEMRYEEWIAQASINS</sequence>
<evidence type="ECO:0000313" key="1">
    <source>
        <dbReference type="EMBL" id="KTD18240.1"/>
    </source>
</evidence>
<name>A0A0W0VDR2_9GAMM</name>
<gene>
    <name evidence="1" type="ORF">Ljor_2546</name>
</gene>
<protein>
    <submittedName>
        <fullName evidence="1">Uncharacterized protein</fullName>
    </submittedName>
</protein>